<feature type="compositionally biased region" description="Basic and acidic residues" evidence="1">
    <location>
        <begin position="101"/>
        <end position="116"/>
    </location>
</feature>
<reference evidence="2" key="1">
    <citation type="journal article" date="2020" name="Stud. Mycol.">
        <title>101 Dothideomycetes genomes: a test case for predicting lifestyles and emergence of pathogens.</title>
        <authorList>
            <person name="Haridas S."/>
            <person name="Albert R."/>
            <person name="Binder M."/>
            <person name="Bloem J."/>
            <person name="Labutti K."/>
            <person name="Salamov A."/>
            <person name="Andreopoulos B."/>
            <person name="Baker S."/>
            <person name="Barry K."/>
            <person name="Bills G."/>
            <person name="Bluhm B."/>
            <person name="Cannon C."/>
            <person name="Castanera R."/>
            <person name="Culley D."/>
            <person name="Daum C."/>
            <person name="Ezra D."/>
            <person name="Gonzalez J."/>
            <person name="Henrissat B."/>
            <person name="Kuo A."/>
            <person name="Liang C."/>
            <person name="Lipzen A."/>
            <person name="Lutzoni F."/>
            <person name="Magnuson J."/>
            <person name="Mondo S."/>
            <person name="Nolan M."/>
            <person name="Ohm R."/>
            <person name="Pangilinan J."/>
            <person name="Park H.-J."/>
            <person name="Ramirez L."/>
            <person name="Alfaro M."/>
            <person name="Sun H."/>
            <person name="Tritt A."/>
            <person name="Yoshinaga Y."/>
            <person name="Zwiers L.-H."/>
            <person name="Turgeon B."/>
            <person name="Goodwin S."/>
            <person name="Spatafora J."/>
            <person name="Crous P."/>
            <person name="Grigoriev I."/>
        </authorList>
    </citation>
    <scope>NUCLEOTIDE SEQUENCE</scope>
    <source>
        <strain evidence="2">CBS 675.92</strain>
    </source>
</reference>
<feature type="compositionally biased region" description="Basic and acidic residues" evidence="1">
    <location>
        <begin position="56"/>
        <end position="68"/>
    </location>
</feature>
<name>A0A6A5T970_9PLEO</name>
<dbReference type="AlphaFoldDB" id="A0A6A5T970"/>
<sequence>MHRRNPNSNPISRKKPVRSIDPLYMNATINKHKKRRRRKGGKGMNGNAKPQSYSDHQPRQKEKCRTSPEYRGGAHHIQVGHRSAISPQTPALSVEPGIPKGDVRRKDKDQLAVKTR</sequence>
<evidence type="ECO:0000256" key="1">
    <source>
        <dbReference type="SAM" id="MobiDB-lite"/>
    </source>
</evidence>
<organism evidence="2 3">
    <name type="scientific">Byssothecium circinans</name>
    <dbReference type="NCBI Taxonomy" id="147558"/>
    <lineage>
        <taxon>Eukaryota</taxon>
        <taxon>Fungi</taxon>
        <taxon>Dikarya</taxon>
        <taxon>Ascomycota</taxon>
        <taxon>Pezizomycotina</taxon>
        <taxon>Dothideomycetes</taxon>
        <taxon>Pleosporomycetidae</taxon>
        <taxon>Pleosporales</taxon>
        <taxon>Massarineae</taxon>
        <taxon>Massarinaceae</taxon>
        <taxon>Byssothecium</taxon>
    </lineage>
</organism>
<keyword evidence="3" id="KW-1185">Reference proteome</keyword>
<protein>
    <submittedName>
        <fullName evidence="2">Uncharacterized protein</fullName>
    </submittedName>
</protein>
<evidence type="ECO:0000313" key="2">
    <source>
        <dbReference type="EMBL" id="KAF1949525.1"/>
    </source>
</evidence>
<feature type="region of interest" description="Disordered" evidence="1">
    <location>
        <begin position="1"/>
        <end position="116"/>
    </location>
</feature>
<evidence type="ECO:0000313" key="3">
    <source>
        <dbReference type="Proteomes" id="UP000800035"/>
    </source>
</evidence>
<feature type="compositionally biased region" description="Polar residues" evidence="1">
    <location>
        <begin position="1"/>
        <end position="11"/>
    </location>
</feature>
<dbReference type="EMBL" id="ML977036">
    <property type="protein sequence ID" value="KAF1949525.1"/>
    <property type="molecule type" value="Genomic_DNA"/>
</dbReference>
<accession>A0A6A5T970</accession>
<feature type="compositionally biased region" description="Basic residues" evidence="1">
    <location>
        <begin position="30"/>
        <end position="41"/>
    </location>
</feature>
<dbReference type="Proteomes" id="UP000800035">
    <property type="component" value="Unassembled WGS sequence"/>
</dbReference>
<gene>
    <name evidence="2" type="ORF">CC80DRAFT_270579</name>
</gene>
<proteinExistence type="predicted"/>